<feature type="domain" description="Transcription regulator PadR N-terminal" evidence="1">
    <location>
        <begin position="14"/>
        <end position="92"/>
    </location>
</feature>
<name>A0ABU9EDP1_9BACT</name>
<evidence type="ECO:0000313" key="3">
    <source>
        <dbReference type="Proteomes" id="UP001484239"/>
    </source>
</evidence>
<sequence>MATLKPTPAILYTLLVLAEGPSHGYAILSELERRSGGAVSLGPSSLYYTLGRLADRGLVEDCEGIGDSGADDPHAEQRRYVALTPKGRAWLESELSRMTDLVAAARASGLDVGG</sequence>
<proteinExistence type="predicted"/>
<dbReference type="Gene3D" id="1.10.10.10">
    <property type="entry name" value="Winged helix-like DNA-binding domain superfamily/Winged helix DNA-binding domain"/>
    <property type="match status" value="1"/>
</dbReference>
<reference evidence="2 3" key="1">
    <citation type="submission" date="2024-02" db="EMBL/GenBank/DDBJ databases">
        <title>A novel Gemmatimonadota bacterium.</title>
        <authorList>
            <person name="Du Z.-J."/>
            <person name="Ye Y.-Q."/>
        </authorList>
    </citation>
    <scope>NUCLEOTIDE SEQUENCE [LARGE SCALE GENOMIC DNA]</scope>
    <source>
        <strain evidence="2 3">DH-20</strain>
    </source>
</reference>
<dbReference type="InterPro" id="IPR036388">
    <property type="entry name" value="WH-like_DNA-bd_sf"/>
</dbReference>
<dbReference type="PANTHER" id="PTHR33169">
    <property type="entry name" value="PADR-FAMILY TRANSCRIPTIONAL REGULATOR"/>
    <property type="match status" value="1"/>
</dbReference>
<dbReference type="InterPro" id="IPR052509">
    <property type="entry name" value="Metal_resp_DNA-bind_regulator"/>
</dbReference>
<evidence type="ECO:0000313" key="2">
    <source>
        <dbReference type="EMBL" id="MEK9501620.1"/>
    </source>
</evidence>
<dbReference type="EMBL" id="JBBHLI010000006">
    <property type="protein sequence ID" value="MEK9501620.1"/>
    <property type="molecule type" value="Genomic_DNA"/>
</dbReference>
<keyword evidence="3" id="KW-1185">Reference proteome</keyword>
<protein>
    <submittedName>
        <fullName evidence="2">PadR family transcriptional regulator</fullName>
    </submittedName>
</protein>
<dbReference type="InterPro" id="IPR005149">
    <property type="entry name" value="Tscrpt_reg_PadR_N"/>
</dbReference>
<comment type="caution">
    <text evidence="2">The sequence shown here is derived from an EMBL/GenBank/DDBJ whole genome shotgun (WGS) entry which is preliminary data.</text>
</comment>
<evidence type="ECO:0000259" key="1">
    <source>
        <dbReference type="Pfam" id="PF03551"/>
    </source>
</evidence>
<dbReference type="Pfam" id="PF03551">
    <property type="entry name" value="PadR"/>
    <property type="match status" value="1"/>
</dbReference>
<dbReference type="Proteomes" id="UP001484239">
    <property type="component" value="Unassembled WGS sequence"/>
</dbReference>
<accession>A0ABU9EDP1</accession>
<dbReference type="RefSeq" id="WP_405281388.1">
    <property type="nucleotide sequence ID" value="NZ_CP144380.1"/>
</dbReference>
<organism evidence="2 3">
    <name type="scientific">Gaopeijia maritima</name>
    <dbReference type="NCBI Taxonomy" id="3119007"/>
    <lineage>
        <taxon>Bacteria</taxon>
        <taxon>Pseudomonadati</taxon>
        <taxon>Gemmatimonadota</taxon>
        <taxon>Longimicrobiia</taxon>
        <taxon>Gaopeijiales</taxon>
        <taxon>Gaopeijiaceae</taxon>
        <taxon>Gaopeijia</taxon>
    </lineage>
</organism>
<dbReference type="SUPFAM" id="SSF46785">
    <property type="entry name" value="Winged helix' DNA-binding domain"/>
    <property type="match status" value="1"/>
</dbReference>
<dbReference type="InterPro" id="IPR036390">
    <property type="entry name" value="WH_DNA-bd_sf"/>
</dbReference>
<gene>
    <name evidence="2" type="ORF">WI372_11570</name>
</gene>
<dbReference type="PANTHER" id="PTHR33169:SF13">
    <property type="entry name" value="PADR-FAMILY TRANSCRIPTIONAL REGULATOR"/>
    <property type="match status" value="1"/>
</dbReference>